<dbReference type="OMA" id="HNHQTTR"/>
<evidence type="ECO:0000313" key="1">
    <source>
        <dbReference type="EMBL" id="CAD8204262.1"/>
    </source>
</evidence>
<organism evidence="1 2">
    <name type="scientific">Paramecium octaurelia</name>
    <dbReference type="NCBI Taxonomy" id="43137"/>
    <lineage>
        <taxon>Eukaryota</taxon>
        <taxon>Sar</taxon>
        <taxon>Alveolata</taxon>
        <taxon>Ciliophora</taxon>
        <taxon>Intramacronucleata</taxon>
        <taxon>Oligohymenophorea</taxon>
        <taxon>Peniculida</taxon>
        <taxon>Parameciidae</taxon>
        <taxon>Paramecium</taxon>
    </lineage>
</organism>
<gene>
    <name evidence="1" type="ORF">POCTA_138.1.T1320054</name>
</gene>
<sequence length="475" mass="56329">MLDFDPALFCSKHGEKIDVYCKNPNCTIETKICCNACAQELHNHQTTRICELKNVYTRAIEILNEKDQRIEQYFQDVKAKVCECSKQIRKYISFLEELIKTPQSQTLTNLKEGLRISTSPNLVQFSEKINKIESQSISDYCIASKTAQYVKLLEENKNDQAKEVLQDIINRYKQNEIYKREMKRLKGELNQNSRPQNNNIDVQHLTLQYKSFLQYDQNTNEALKILDQLLENDKHNFIYLRERVKFAFESKHALLVRLQSTQQQMILFSLEIIKLQFIILTICYKQEKNQEFITKKDSPYFTQKNMIGLWNLLKKLLKPILKTFSFKQLKVTSYLFELGQLLFAKKDINGLKVMELDLKNWCHSINHVIQGQILILEENYEKAYMCFEEAISTNYFSLEAHFLKALCISKTQNTIDINFTPEELLQRNLDKLPSDISKFKKFNYMYLEGSVQQNNQFQLDYQRLNQLYQPQRQYN</sequence>
<proteinExistence type="predicted"/>
<dbReference type="Proteomes" id="UP000683925">
    <property type="component" value="Unassembled WGS sequence"/>
</dbReference>
<dbReference type="OrthoDB" id="423589at2759"/>
<dbReference type="EMBL" id="CAJJDP010000133">
    <property type="protein sequence ID" value="CAD8204262.1"/>
    <property type="molecule type" value="Genomic_DNA"/>
</dbReference>
<name>A0A8S1XUD8_PAROT</name>
<protein>
    <submittedName>
        <fullName evidence="1">Uncharacterized protein</fullName>
    </submittedName>
</protein>
<keyword evidence="2" id="KW-1185">Reference proteome</keyword>
<comment type="caution">
    <text evidence="1">The sequence shown here is derived from an EMBL/GenBank/DDBJ whole genome shotgun (WGS) entry which is preliminary data.</text>
</comment>
<evidence type="ECO:0000313" key="2">
    <source>
        <dbReference type="Proteomes" id="UP000683925"/>
    </source>
</evidence>
<accession>A0A8S1XUD8</accession>
<reference evidence="1" key="1">
    <citation type="submission" date="2021-01" db="EMBL/GenBank/DDBJ databases">
        <authorList>
            <consortium name="Genoscope - CEA"/>
            <person name="William W."/>
        </authorList>
    </citation>
    <scope>NUCLEOTIDE SEQUENCE</scope>
</reference>
<dbReference type="AlphaFoldDB" id="A0A8S1XUD8"/>